<dbReference type="InterPro" id="IPR047007">
    <property type="entry name" value="XRN1_D1_sf"/>
</dbReference>
<evidence type="ECO:0000313" key="12">
    <source>
        <dbReference type="EMBL" id="CAK8687835.1"/>
    </source>
</evidence>
<comment type="caution">
    <text evidence="12">The sequence shown here is derived from an EMBL/GenBank/DDBJ whole genome shotgun (WGS) entry which is preliminary data.</text>
</comment>
<feature type="domain" description="5'-3' exoribonuclease 1 D1" evidence="10">
    <location>
        <begin position="650"/>
        <end position="855"/>
    </location>
</feature>
<dbReference type="EMBL" id="CAWYQH010000106">
    <property type="protein sequence ID" value="CAK8687835.1"/>
    <property type="molecule type" value="Genomic_DNA"/>
</dbReference>
<feature type="domain" description="5'-3' exoribonuclease 1 SH3-like" evidence="9">
    <location>
        <begin position="1110"/>
        <end position="1182"/>
    </location>
</feature>
<reference evidence="12 13" key="1">
    <citation type="submission" date="2024-02" db="EMBL/GenBank/DDBJ databases">
        <authorList>
            <person name="Daric V."/>
            <person name="Darras S."/>
        </authorList>
    </citation>
    <scope>NUCLEOTIDE SEQUENCE [LARGE SCALE GENOMIC DNA]</scope>
</reference>
<dbReference type="Pfam" id="PF17846">
    <property type="entry name" value="XRN_M"/>
    <property type="match status" value="1"/>
</dbReference>
<evidence type="ECO:0000256" key="1">
    <source>
        <dbReference type="ARBA" id="ARBA00022722"/>
    </source>
</evidence>
<dbReference type="PIRSF" id="PIRSF006743">
    <property type="entry name" value="Exonuclease_Xnr1"/>
    <property type="match status" value="1"/>
</dbReference>
<feature type="compositionally biased region" description="Low complexity" evidence="6">
    <location>
        <begin position="1237"/>
        <end position="1249"/>
    </location>
</feature>
<evidence type="ECO:0000313" key="13">
    <source>
        <dbReference type="Proteomes" id="UP001642483"/>
    </source>
</evidence>
<evidence type="ECO:0000259" key="8">
    <source>
        <dbReference type="Pfam" id="PF17846"/>
    </source>
</evidence>
<dbReference type="InterPro" id="IPR016494">
    <property type="entry name" value="5_3_exoribonuclease_1"/>
</dbReference>
<feature type="compositionally biased region" description="Polar residues" evidence="6">
    <location>
        <begin position="1467"/>
        <end position="1477"/>
    </location>
</feature>
<feature type="compositionally biased region" description="Basic and acidic residues" evidence="6">
    <location>
        <begin position="1267"/>
        <end position="1281"/>
    </location>
</feature>
<dbReference type="Pfam" id="PF18332">
    <property type="entry name" value="XRN1_D1"/>
    <property type="match status" value="1"/>
</dbReference>
<dbReference type="PANTHER" id="PTHR12341:SF7">
    <property type="entry name" value="5'-3' EXORIBONUCLEASE 1"/>
    <property type="match status" value="1"/>
</dbReference>
<dbReference type="Pfam" id="PF18129">
    <property type="entry name" value="SH3_12"/>
    <property type="match status" value="1"/>
</dbReference>
<dbReference type="Pfam" id="PF03159">
    <property type="entry name" value="XRN_N"/>
    <property type="match status" value="1"/>
</dbReference>
<feature type="domain" description="Xrn1 helical" evidence="8">
    <location>
        <begin position="274"/>
        <end position="608"/>
    </location>
</feature>
<protein>
    <recommendedName>
        <fullName evidence="5">5'-3' exoribonuclease 1</fullName>
        <ecNumber evidence="5">3.1.13.-</ecNumber>
    </recommendedName>
</protein>
<feature type="region of interest" description="Disordered" evidence="6">
    <location>
        <begin position="403"/>
        <end position="424"/>
    </location>
</feature>
<proteinExistence type="inferred from homology"/>
<dbReference type="InterPro" id="IPR041106">
    <property type="entry name" value="XRN1_D2_D3"/>
</dbReference>
<keyword evidence="3 5" id="KW-0269">Exonuclease</keyword>
<dbReference type="Gene3D" id="2.30.30.750">
    <property type="match status" value="1"/>
</dbReference>
<feature type="region of interest" description="Disordered" evidence="6">
    <location>
        <begin position="1200"/>
        <end position="1433"/>
    </location>
</feature>
<dbReference type="EC" id="3.1.13.-" evidence="5"/>
<evidence type="ECO:0000256" key="6">
    <source>
        <dbReference type="SAM" id="MobiDB-lite"/>
    </source>
</evidence>
<dbReference type="PANTHER" id="PTHR12341">
    <property type="entry name" value="5'-&gt;3' EXORIBONUCLEASE"/>
    <property type="match status" value="1"/>
</dbReference>
<keyword evidence="5" id="KW-0694">RNA-binding</keyword>
<dbReference type="InterPro" id="IPR047008">
    <property type="entry name" value="XRN1_SH3_sf"/>
</dbReference>
<keyword evidence="2 5" id="KW-0378">Hydrolase</keyword>
<sequence length="1609" mass="182187">MGVPKFYRWISERYPCLSEVVKEYQVPEFDNLYLDMNGIIHNCSHPNDDDPHFRITEEQIFQDIFHYIEVLFRVIRPRKTFFMAVDGVAPRAKMNQQRGRRFRSAKEAEENIKQALSKGEKLPTEKRFDSNCITPGTAFMERLQTQLEYFVKSKITYDQAWQGISVYLSGHQTPGEGEHKIMEFIRYERSQPDYDPNTRHCLYGLDADLIILALCTHEPHFALLREEVKFTKRKKSSKTAKAEETTFHLLHISLLREYIDHEFEALKVSLPFPYNLESIIDDWVLMGFLIGNDFIPHLPDLHIASNALPFLYGAYIKNLPHLGGYINEGGVIKLDRFQIYLKAISSYDIDHFEEIYSDYKWLASKSSSKKSSKPGKLAAAHDIRARPQTEEKSIQIVKDLAKKQGVVSDDSESIDDDEDGDDDNGKDDLFKQEFHLHKRAYYNEKFDLTANNAQIERIAYEYILGIQWICHYYYNGVQSWSWYYPYHYSPYMSDLCKVDSMKLKFKMNKPFLPFQQLLAVLPAASQDCIPEVYWKLMDENSEIGDFYPTKFSTDLNGKQQEWEAVVLIPFIDEKRLLDAMEPLQGKLSIRERGRNKHGPCQLYTHDVNTPHYLKSSLSGVFPDIERCTARLKTILANSWTKKDYGDYVKGLLPGCQLSVYHQGFPTLYHIPHRARLRKQGVRVFQAPSRNENMILSIDSCEEVDASDETNKSFQVVQRTNETLSDMGHRLLGKSIYVNWPHMEEAKVVSVSDGNVKYLLHEEVSGSQGSKRNLARKDLNRAETDEFYAHVQAAYESCLNRQGINIGETTTLLYAQVLLGRKYIYGKKGEITLEKQWSTFAQPFPIQITVKNISVRGPTFEQINSLNELYPKDAEVFNLGIPHYGCLGKVIEARDGVTVVRLTIPEEPNLEQVVTRRNNRTMYHPGWRAATLTGLSSYMLSRMTGSIYIFFPPSKKWNVGLNLKFTKENCGIAGYTMRQERSWLYSNALCDIIKEYLKLFPEVFTYLGEVLQDRSEEQLNAAELFGSENVSEKLSALSKWLKSLPCFGGRKVHESSSVLEAPAINAIDEAVATVKNKAHETERNIVLTVKPSSLYRPMAQQGTLIPDKKANHQLLDRIVNVRMGYTVPLGFRGTIIGIHSKGGSEQEMLIDVVFDDEFLGGLTLGGQCADRRGYQLPACAVVNLTFGDRLARRMSRPVAVVRPHHAEGSRSPMPPHNAGPGRFTQSPHSAFTPAKKFSSSNSQPSSSVPSPRHRQNQQSTAPQTKKILARDSGKDNSYRRDSQTSNKSASPSGESSRTNKSVKRDKQPSKSVLSLSDAAKALPNLSKKDPAKGKIPESNTSEMPQEQHRHQRPSSSHVHTVHVDKSQPSSRVKKLAPRLSGEEGQHGTSVNNKASWKIATKDSRPKKVESGTDLKKDDQHQGRRHDATSEATAASVAVTSFTPKAPDVCDKNAELSKALKDVLKLTPTNTSNYSSQNKAAKPAPSGPELGTFLASLSPPQHYPPPHLFGPPPRPPFTQQGFLPQTQNTFSPHYPFFAAGQLNPAYPPPNYPTNVLLRPENFQPPKCDLKKGVKIDPSTGLQVSKSRSKKTSKKVTLSVVLLKYDVRFMTK</sequence>
<dbReference type="Proteomes" id="UP001642483">
    <property type="component" value="Unassembled WGS sequence"/>
</dbReference>
<evidence type="ECO:0000256" key="2">
    <source>
        <dbReference type="ARBA" id="ARBA00022801"/>
    </source>
</evidence>
<name>A0ABP0G888_CLALP</name>
<dbReference type="InterPro" id="IPR004859">
    <property type="entry name" value="Xrn1_N"/>
</dbReference>
<feature type="domain" description="Xrn1 N-terminal" evidence="7">
    <location>
        <begin position="1"/>
        <end position="227"/>
    </location>
</feature>
<feature type="compositionally biased region" description="Basic and acidic residues" evidence="6">
    <location>
        <begin position="1325"/>
        <end position="1334"/>
    </location>
</feature>
<dbReference type="InterPro" id="IPR027073">
    <property type="entry name" value="5_3_exoribonuclease"/>
</dbReference>
<evidence type="ECO:0000259" key="11">
    <source>
        <dbReference type="Pfam" id="PF18334"/>
    </source>
</evidence>
<feature type="region of interest" description="Disordered" evidence="6">
    <location>
        <begin position="366"/>
        <end position="391"/>
    </location>
</feature>
<evidence type="ECO:0000256" key="4">
    <source>
        <dbReference type="ARBA" id="ARBA00038299"/>
    </source>
</evidence>
<evidence type="ECO:0000259" key="9">
    <source>
        <dbReference type="Pfam" id="PF18129"/>
    </source>
</evidence>
<feature type="compositionally biased region" description="Pro residues" evidence="6">
    <location>
        <begin position="1499"/>
        <end position="1514"/>
    </location>
</feature>
<evidence type="ECO:0000259" key="10">
    <source>
        <dbReference type="Pfam" id="PF18332"/>
    </source>
</evidence>
<accession>A0ABP0G888</accession>
<gene>
    <name evidence="12" type="ORF">CVLEPA_LOCUS19890</name>
</gene>
<comment type="similarity">
    <text evidence="4 5">Belongs to the 5'-3' exonuclease family.</text>
</comment>
<keyword evidence="13" id="KW-1185">Reference proteome</keyword>
<comment type="subcellular location">
    <subcellularLocation>
        <location evidence="5">Cytoplasm</location>
    </subcellularLocation>
</comment>
<dbReference type="InterPro" id="IPR041385">
    <property type="entry name" value="SH3_12"/>
</dbReference>
<feature type="compositionally biased region" description="Polar residues" evidence="6">
    <location>
        <begin position="1282"/>
        <end position="1298"/>
    </location>
</feature>
<keyword evidence="1 5" id="KW-0540">Nuclease</keyword>
<dbReference type="CDD" id="cd18673">
    <property type="entry name" value="PIN_XRN1-2-like"/>
    <property type="match status" value="1"/>
</dbReference>
<dbReference type="Gene3D" id="3.40.50.12390">
    <property type="match status" value="1"/>
</dbReference>
<evidence type="ECO:0000256" key="3">
    <source>
        <dbReference type="ARBA" id="ARBA00022839"/>
    </source>
</evidence>
<dbReference type="InterPro" id="IPR040992">
    <property type="entry name" value="XRN1_D1"/>
</dbReference>
<feature type="compositionally biased region" description="Basic and acidic residues" evidence="6">
    <location>
        <begin position="379"/>
        <end position="391"/>
    </location>
</feature>
<dbReference type="Gene3D" id="2.170.260.40">
    <property type="match status" value="1"/>
</dbReference>
<dbReference type="Pfam" id="PF18334">
    <property type="entry name" value="XRN1_D2_D3"/>
    <property type="match status" value="1"/>
</dbReference>
<feature type="compositionally biased region" description="Acidic residues" evidence="6">
    <location>
        <begin position="409"/>
        <end position="424"/>
    </location>
</feature>
<feature type="domain" description="Exoribonuclease Xrn1 D2/D3" evidence="11">
    <location>
        <begin position="865"/>
        <end position="1080"/>
    </location>
</feature>
<organism evidence="12 13">
    <name type="scientific">Clavelina lepadiformis</name>
    <name type="common">Light-bulb sea squirt</name>
    <name type="synonym">Ascidia lepadiformis</name>
    <dbReference type="NCBI Taxonomy" id="159417"/>
    <lineage>
        <taxon>Eukaryota</taxon>
        <taxon>Metazoa</taxon>
        <taxon>Chordata</taxon>
        <taxon>Tunicata</taxon>
        <taxon>Ascidiacea</taxon>
        <taxon>Aplousobranchia</taxon>
        <taxon>Clavelinidae</taxon>
        <taxon>Clavelina</taxon>
    </lineage>
</organism>
<evidence type="ECO:0000256" key="5">
    <source>
        <dbReference type="PIRNR" id="PIRNR006743"/>
    </source>
</evidence>
<dbReference type="InterPro" id="IPR041412">
    <property type="entry name" value="Xrn1_helical"/>
</dbReference>
<feature type="region of interest" description="Disordered" evidence="6">
    <location>
        <begin position="1467"/>
        <end position="1517"/>
    </location>
</feature>
<evidence type="ECO:0000259" key="7">
    <source>
        <dbReference type="Pfam" id="PF03159"/>
    </source>
</evidence>
<keyword evidence="5" id="KW-0963">Cytoplasm</keyword>
<dbReference type="Gene3D" id="1.25.40.1050">
    <property type="match status" value="1"/>
</dbReference>
<feature type="compositionally biased region" description="Basic and acidic residues" evidence="6">
    <location>
        <begin position="1398"/>
        <end position="1427"/>
    </location>
</feature>